<evidence type="ECO:0000259" key="8">
    <source>
        <dbReference type="Pfam" id="PF02770"/>
    </source>
</evidence>
<dbReference type="Pfam" id="PF02770">
    <property type="entry name" value="Acyl-CoA_dh_M"/>
    <property type="match status" value="1"/>
</dbReference>
<dbReference type="Gene3D" id="3.40.50.1820">
    <property type="entry name" value="alpha/beta hydrolase"/>
    <property type="match status" value="1"/>
</dbReference>
<dbReference type="Pfam" id="PF12697">
    <property type="entry name" value="Abhydrolase_6"/>
    <property type="match status" value="1"/>
</dbReference>
<dbReference type="STRING" id="1330021.A0A367LFZ9"/>
<keyword evidence="4" id="KW-0274">FAD</keyword>
<dbReference type="InterPro" id="IPR009100">
    <property type="entry name" value="AcylCoA_DH/oxidase_NM_dom_sf"/>
</dbReference>
<dbReference type="InterPro" id="IPR006089">
    <property type="entry name" value="Acyl-CoA_DH_CS"/>
</dbReference>
<dbReference type="Proteomes" id="UP000253664">
    <property type="component" value="Unassembled WGS sequence"/>
</dbReference>
<dbReference type="SUPFAM" id="SSF56645">
    <property type="entry name" value="Acyl-CoA dehydrogenase NM domain-like"/>
    <property type="match status" value="1"/>
</dbReference>
<dbReference type="OrthoDB" id="10254877at2759"/>
<feature type="domain" description="Acyl-CoA oxidase/dehydrogenase middle" evidence="8">
    <location>
        <begin position="888"/>
        <end position="988"/>
    </location>
</feature>
<sequence>MFRRASQGEGIEVSTWMDLLSGADGANKSQSHTKRSRRLSSACMTLTAATISFGPGSAGLLLKMAESSEFLSGGFIRIYTELQIEDEKVLGFGVERDRCSESQTGETETSYSLYAVEMGNCRGPPFIVRRRLDDVSMHRTRAEGLPLQAARAEGYPIHQLRRNILPPCLSHQSHPTAARKCPPVMLPALTARLASACRPAGLSSRFSRMSSSLFRQLQHTVNAAHTREYLGGTVGGDDDRPLLSVKQYVPLDNPDPQPGDVTIIGAHANGFSKVRSLRLLFCSELYEPLWDEVYQLLAHRGVRVRSVWIADMWNQGQSGVLNEKMLGNDPSWFDHARDLMSLINQKLDDIRHPIVGIGHSMGATQLSLLSLSHPRLLDALVLIDPVIQLGNVGIVPAVLSTRRRDVWPSMKAASEKFKKSEFYKSWDARVLERWTEYGLRPLPTELHPAQAEDDEGVTLTTTKHQELFTFLRPTYDRNSKVDMDPDQAAKMADYPFYRPEPAYVYKHLPNLRPSTLYVFGEKSDVSTPELREEKMAMTGTGVGGSGGVVEGRVQQITLNCGHLVPMEKVEECALAITDFLDAELARQRREAMDHQAQLAQLSRREQMAIDDRWARLVKPEEKLDDDEHFENILDIWREMRLVRWHATLDARIISKWQNDKDGGSLGPRLLLAPSGPSLVYLYMHACMSYEHAYVELCIYIHISYITRQERPRRWKRKKRTKQSSPSPPCMSMPPDAKLQLSEQIPWSEPAWHHTLSSPYYNESHRRLRDSIRRYIDAHVLPFSPGWEEAGCAPRAEAVRFSASGIPFQDVPDAYRPAHIPRLAGLPHDQLDAFHFLVAADETARVEGGVVIALAGASAIGVPPILHHASDEQKARWLPGLFSAETSFCLGVTEPLAGSDVAGLTTTAELASGQGGGRQHYVVNGAKKWISGAPWATHMTTAVRTGGGKGKGGISVLVIPLSLPGISMERIENSGQKAGGSCLIHLDDVRVPAANLVGRENEGFPILMTNFNKERFLLAVACNRKSRTCLAMALWYATRRETFGRPLLENQVIRRKIAEVAHRVEAHWAWLEQVAFHVQNGPLGWQGPDLAARIALLKVQGGQMLELAAREAQQVFGGAGYQKAGPGATVEQISRDLRMMVVGGGSEEVITDLAIRQELLMAKLIIILGRKVFSAGKDREERQSFEFY</sequence>
<proteinExistence type="inferred from homology"/>
<evidence type="ECO:0000259" key="9">
    <source>
        <dbReference type="Pfam" id="PF02771"/>
    </source>
</evidence>
<evidence type="ECO:0000259" key="7">
    <source>
        <dbReference type="Pfam" id="PF00441"/>
    </source>
</evidence>
<evidence type="ECO:0000313" key="11">
    <source>
        <dbReference type="EMBL" id="RCI13341.1"/>
    </source>
</evidence>
<dbReference type="PANTHER" id="PTHR48083">
    <property type="entry name" value="MEDIUM-CHAIN SPECIFIC ACYL-COA DEHYDROGENASE, MITOCHONDRIAL-RELATED"/>
    <property type="match status" value="1"/>
</dbReference>
<dbReference type="InterPro" id="IPR013786">
    <property type="entry name" value="AcylCoA_DH/ox_N"/>
</dbReference>
<dbReference type="GO" id="GO:0050660">
    <property type="term" value="F:flavin adenine dinucleotide binding"/>
    <property type="evidence" value="ECO:0007669"/>
    <property type="project" value="InterPro"/>
</dbReference>
<dbReference type="InterPro" id="IPR046373">
    <property type="entry name" value="Acyl-CoA_Oxase/DH_mid-dom_sf"/>
</dbReference>
<dbReference type="Gene3D" id="1.10.540.10">
    <property type="entry name" value="Acyl-CoA dehydrogenase/oxidase, N-terminal domain"/>
    <property type="match status" value="1"/>
</dbReference>
<dbReference type="InterPro" id="IPR000073">
    <property type="entry name" value="AB_hydrolase_1"/>
</dbReference>
<protein>
    <recommendedName>
        <fullName evidence="13">AB hydrolase-1 domain-containing protein</fullName>
    </recommendedName>
</protein>
<dbReference type="SUPFAM" id="SSF53474">
    <property type="entry name" value="alpha/beta-Hydrolases"/>
    <property type="match status" value="1"/>
</dbReference>
<dbReference type="Pfam" id="PF02771">
    <property type="entry name" value="Acyl-CoA_dh_N"/>
    <property type="match status" value="1"/>
</dbReference>
<evidence type="ECO:0000256" key="3">
    <source>
        <dbReference type="ARBA" id="ARBA00022630"/>
    </source>
</evidence>
<dbReference type="InterPro" id="IPR036250">
    <property type="entry name" value="AcylCo_DH-like_C"/>
</dbReference>
<dbReference type="GO" id="GO:0033539">
    <property type="term" value="P:fatty acid beta-oxidation using acyl-CoA dehydrogenase"/>
    <property type="evidence" value="ECO:0007669"/>
    <property type="project" value="TreeGrafter"/>
</dbReference>
<evidence type="ECO:0008006" key="13">
    <source>
        <dbReference type="Google" id="ProtNLM"/>
    </source>
</evidence>
<dbReference type="InterPro" id="IPR006091">
    <property type="entry name" value="Acyl-CoA_Oxase/DH_mid-dom"/>
</dbReference>
<dbReference type="InterPro" id="IPR050741">
    <property type="entry name" value="Acyl-CoA_dehydrogenase"/>
</dbReference>
<feature type="region of interest" description="Disordered" evidence="6">
    <location>
        <begin position="713"/>
        <end position="734"/>
    </location>
</feature>
<dbReference type="InterPro" id="IPR037069">
    <property type="entry name" value="AcylCoA_DH/ox_N_sf"/>
</dbReference>
<feature type="domain" description="AB hydrolase-1" evidence="10">
    <location>
        <begin position="290"/>
        <end position="572"/>
    </location>
</feature>
<evidence type="ECO:0000259" key="10">
    <source>
        <dbReference type="Pfam" id="PF12697"/>
    </source>
</evidence>
<keyword evidence="12" id="KW-1185">Reference proteome</keyword>
<dbReference type="AlphaFoldDB" id="A0A367LFZ9"/>
<gene>
    <name evidence="11" type="ORF">L249_1207</name>
</gene>
<name>A0A367LFZ9_9HYPO</name>
<organism evidence="11 12">
    <name type="scientific">Ophiocordyceps polyrhachis-furcata BCC 54312</name>
    <dbReference type="NCBI Taxonomy" id="1330021"/>
    <lineage>
        <taxon>Eukaryota</taxon>
        <taxon>Fungi</taxon>
        <taxon>Dikarya</taxon>
        <taxon>Ascomycota</taxon>
        <taxon>Pezizomycotina</taxon>
        <taxon>Sordariomycetes</taxon>
        <taxon>Hypocreomycetidae</taxon>
        <taxon>Hypocreales</taxon>
        <taxon>Ophiocordycipitaceae</taxon>
        <taxon>Ophiocordyceps</taxon>
    </lineage>
</organism>
<accession>A0A367LFZ9</accession>
<dbReference type="PROSITE" id="PS00072">
    <property type="entry name" value="ACYL_COA_DH_1"/>
    <property type="match status" value="1"/>
</dbReference>
<dbReference type="Pfam" id="PF00441">
    <property type="entry name" value="Acyl-CoA_dh_1"/>
    <property type="match status" value="1"/>
</dbReference>
<keyword evidence="5" id="KW-0560">Oxidoreductase</keyword>
<dbReference type="EMBL" id="LKCN02000007">
    <property type="protein sequence ID" value="RCI13341.1"/>
    <property type="molecule type" value="Genomic_DNA"/>
</dbReference>
<feature type="domain" description="Acyl-CoA dehydrogenase/oxidase C-terminal" evidence="7">
    <location>
        <begin position="1000"/>
        <end position="1155"/>
    </location>
</feature>
<comment type="caution">
    <text evidence="11">The sequence shown here is derived from an EMBL/GenBank/DDBJ whole genome shotgun (WGS) entry which is preliminary data.</text>
</comment>
<evidence type="ECO:0000256" key="1">
    <source>
        <dbReference type="ARBA" id="ARBA00001974"/>
    </source>
</evidence>
<evidence type="ECO:0000256" key="2">
    <source>
        <dbReference type="ARBA" id="ARBA00009347"/>
    </source>
</evidence>
<evidence type="ECO:0000256" key="6">
    <source>
        <dbReference type="SAM" id="MobiDB-lite"/>
    </source>
</evidence>
<dbReference type="InterPro" id="IPR029058">
    <property type="entry name" value="AB_hydrolase_fold"/>
</dbReference>
<keyword evidence="3" id="KW-0285">Flavoprotein</keyword>
<reference evidence="11 12" key="1">
    <citation type="journal article" date="2015" name="BMC Genomics">
        <title>Insights from the genome of Ophiocordyceps polyrhachis-furcata to pathogenicity and host specificity in insect fungi.</title>
        <authorList>
            <person name="Wichadakul D."/>
            <person name="Kobmoo N."/>
            <person name="Ingsriswang S."/>
            <person name="Tangphatsornruang S."/>
            <person name="Chantasingh D."/>
            <person name="Luangsa-ard J.J."/>
            <person name="Eurwilaichitr L."/>
        </authorList>
    </citation>
    <scope>NUCLEOTIDE SEQUENCE [LARGE SCALE GENOMIC DNA]</scope>
    <source>
        <strain evidence="11 12">BCC 54312</strain>
    </source>
</reference>
<dbReference type="GO" id="GO:0005737">
    <property type="term" value="C:cytoplasm"/>
    <property type="evidence" value="ECO:0007669"/>
    <property type="project" value="TreeGrafter"/>
</dbReference>
<evidence type="ECO:0000256" key="5">
    <source>
        <dbReference type="ARBA" id="ARBA00023002"/>
    </source>
</evidence>
<dbReference type="Gene3D" id="2.40.110.10">
    <property type="entry name" value="Butyryl-CoA Dehydrogenase, subunit A, domain 2"/>
    <property type="match status" value="1"/>
</dbReference>
<evidence type="ECO:0000256" key="4">
    <source>
        <dbReference type="ARBA" id="ARBA00022827"/>
    </source>
</evidence>
<comment type="cofactor">
    <cofactor evidence="1">
        <name>FAD</name>
        <dbReference type="ChEBI" id="CHEBI:57692"/>
    </cofactor>
</comment>
<dbReference type="GO" id="GO:0003995">
    <property type="term" value="F:acyl-CoA dehydrogenase activity"/>
    <property type="evidence" value="ECO:0007669"/>
    <property type="project" value="InterPro"/>
</dbReference>
<dbReference type="InterPro" id="IPR009075">
    <property type="entry name" value="AcylCo_DH/oxidase_C"/>
</dbReference>
<evidence type="ECO:0000313" key="12">
    <source>
        <dbReference type="Proteomes" id="UP000253664"/>
    </source>
</evidence>
<dbReference type="Gene3D" id="1.20.140.10">
    <property type="entry name" value="Butyryl-CoA Dehydrogenase, subunit A, domain 3"/>
    <property type="match status" value="1"/>
</dbReference>
<comment type="similarity">
    <text evidence="2">Belongs to the acyl-CoA dehydrogenase family.</text>
</comment>
<feature type="domain" description="Acyl-CoA dehydrogenase/oxidase N-terminal" evidence="9">
    <location>
        <begin position="762"/>
        <end position="884"/>
    </location>
</feature>
<dbReference type="PANTHER" id="PTHR48083:SF28">
    <property type="entry name" value="ACYL-COA DEHYDROGENASE FAMILY PROTEIN (AFU_ORTHOLOGUE AFUA_6G10880)-RELATED"/>
    <property type="match status" value="1"/>
</dbReference>
<dbReference type="SUPFAM" id="SSF47203">
    <property type="entry name" value="Acyl-CoA dehydrogenase C-terminal domain-like"/>
    <property type="match status" value="1"/>
</dbReference>